<comment type="caution">
    <text evidence="2">The sequence shown here is derived from an EMBL/GenBank/DDBJ whole genome shotgun (WGS) entry which is preliminary data.</text>
</comment>
<sequence length="154" mass="18100">MFRPTPRRFLYDGFFKGGNGFGIPKEFVPRIQGNLLYFAGNYFILYLFNIVLLTTIQTNLFPYLLLLFAVIGLWRKPPLFNKLSPFAFVGTLFLMLLKSPKMFITFNLIAILEISLHSVFRTKRTETQLTSSEFLKRMSHMGWWHEIIDDFART</sequence>
<keyword evidence="3" id="KW-1185">Reference proteome</keyword>
<keyword evidence="1" id="KW-0812">Transmembrane</keyword>
<accession>A0ABQ9XLM4</accession>
<evidence type="ECO:0000313" key="2">
    <source>
        <dbReference type="EMBL" id="KAK2952379.1"/>
    </source>
</evidence>
<evidence type="ECO:0000256" key="1">
    <source>
        <dbReference type="SAM" id="Phobius"/>
    </source>
</evidence>
<name>A0ABQ9XLM4_9EUKA</name>
<keyword evidence="1" id="KW-0472">Membrane</keyword>
<proteinExistence type="predicted"/>
<protein>
    <recommendedName>
        <fullName evidence="4">PRA1 family protein</fullName>
    </recommendedName>
</protein>
<keyword evidence="1" id="KW-1133">Transmembrane helix</keyword>
<evidence type="ECO:0000313" key="3">
    <source>
        <dbReference type="Proteomes" id="UP001281761"/>
    </source>
</evidence>
<evidence type="ECO:0008006" key="4">
    <source>
        <dbReference type="Google" id="ProtNLM"/>
    </source>
</evidence>
<organism evidence="2 3">
    <name type="scientific">Blattamonas nauphoetae</name>
    <dbReference type="NCBI Taxonomy" id="2049346"/>
    <lineage>
        <taxon>Eukaryota</taxon>
        <taxon>Metamonada</taxon>
        <taxon>Preaxostyla</taxon>
        <taxon>Oxymonadida</taxon>
        <taxon>Blattamonas</taxon>
    </lineage>
</organism>
<reference evidence="2 3" key="1">
    <citation type="journal article" date="2022" name="bioRxiv">
        <title>Genomics of Preaxostyla Flagellates Illuminates Evolutionary Transitions and the Path Towards Mitochondrial Loss.</title>
        <authorList>
            <person name="Novak L.V.F."/>
            <person name="Treitli S.C."/>
            <person name="Pyrih J."/>
            <person name="Halakuc P."/>
            <person name="Pipaliya S.V."/>
            <person name="Vacek V."/>
            <person name="Brzon O."/>
            <person name="Soukal P."/>
            <person name="Eme L."/>
            <person name="Dacks J.B."/>
            <person name="Karnkowska A."/>
            <person name="Elias M."/>
            <person name="Hampl V."/>
        </authorList>
    </citation>
    <scope>NUCLEOTIDE SEQUENCE [LARGE SCALE GENOMIC DNA]</scope>
    <source>
        <strain evidence="2">NAU3</strain>
        <tissue evidence="2">Gut</tissue>
    </source>
</reference>
<dbReference type="EMBL" id="JARBJD010000104">
    <property type="protein sequence ID" value="KAK2952379.1"/>
    <property type="molecule type" value="Genomic_DNA"/>
</dbReference>
<feature type="transmembrane region" description="Helical" evidence="1">
    <location>
        <begin position="103"/>
        <end position="120"/>
    </location>
</feature>
<gene>
    <name evidence="2" type="ORF">BLNAU_12641</name>
</gene>
<dbReference type="Proteomes" id="UP001281761">
    <property type="component" value="Unassembled WGS sequence"/>
</dbReference>
<feature type="transmembrane region" description="Helical" evidence="1">
    <location>
        <begin position="43"/>
        <end position="67"/>
    </location>
</feature>